<gene>
    <name evidence="2" type="ORF">PM001_LOCUS8340</name>
</gene>
<evidence type="ECO:0000313" key="3">
    <source>
        <dbReference type="Proteomes" id="UP001162060"/>
    </source>
</evidence>
<sequence length="165" mass="17817">MLVHDAALESIKNGDVGFGAKLAELHNVSSGLKAWISNKVGEGIEVCRRLCGGHGFSQSSNLGHLFAEIAGANTFEGTSDVLVQQHTRYLLKKLSLTSDDKSVQFASNAKSYTHHELQSKAEVPADFGDFNLLVNAFRARATRSLLALMASMEATNKDGNVNIIR</sequence>
<dbReference type="InterPro" id="IPR012258">
    <property type="entry name" value="Acyl-CoA_oxidase"/>
</dbReference>
<dbReference type="Proteomes" id="UP001162060">
    <property type="component" value="Unassembled WGS sequence"/>
</dbReference>
<reference evidence="2" key="1">
    <citation type="submission" date="2024-01" db="EMBL/GenBank/DDBJ databases">
        <authorList>
            <person name="Webb A."/>
        </authorList>
    </citation>
    <scope>NUCLEOTIDE SEQUENCE</scope>
    <source>
        <strain evidence="2">Pm1</strain>
    </source>
</reference>
<dbReference type="PANTHER" id="PTHR10909:SF250">
    <property type="entry name" value="PEROXISOMAL ACYL-COENZYME A OXIDASE 1"/>
    <property type="match status" value="1"/>
</dbReference>
<dbReference type="InterPro" id="IPR036250">
    <property type="entry name" value="AcylCo_DH-like_C"/>
</dbReference>
<dbReference type="SUPFAM" id="SSF47203">
    <property type="entry name" value="Acyl-CoA dehydrogenase C-terminal domain-like"/>
    <property type="match status" value="1"/>
</dbReference>
<evidence type="ECO:0000259" key="1">
    <source>
        <dbReference type="Pfam" id="PF22924"/>
    </source>
</evidence>
<dbReference type="GO" id="GO:0071949">
    <property type="term" value="F:FAD binding"/>
    <property type="evidence" value="ECO:0007669"/>
    <property type="project" value="InterPro"/>
</dbReference>
<proteinExistence type="predicted"/>
<dbReference type="GO" id="GO:0055088">
    <property type="term" value="P:lipid homeostasis"/>
    <property type="evidence" value="ECO:0007669"/>
    <property type="project" value="TreeGrafter"/>
</dbReference>
<dbReference type="GO" id="GO:0003997">
    <property type="term" value="F:acyl-CoA oxidase activity"/>
    <property type="evidence" value="ECO:0007669"/>
    <property type="project" value="InterPro"/>
</dbReference>
<dbReference type="EMBL" id="CAKLBY020000067">
    <property type="protein sequence ID" value="CAK7923190.1"/>
    <property type="molecule type" value="Genomic_DNA"/>
</dbReference>
<dbReference type="Gene3D" id="1.20.140.10">
    <property type="entry name" value="Butyryl-CoA Dehydrogenase, subunit A, domain 3"/>
    <property type="match status" value="1"/>
</dbReference>
<dbReference type="PANTHER" id="PTHR10909">
    <property type="entry name" value="ELECTRON TRANSPORT OXIDOREDUCTASE"/>
    <property type="match status" value="1"/>
</dbReference>
<protein>
    <recommendedName>
        <fullName evidence="1">Acyl-CoA oxidase C-alpha1 domain-containing protein</fullName>
    </recommendedName>
</protein>
<organism evidence="2 3">
    <name type="scientific">Peronospora matthiolae</name>
    <dbReference type="NCBI Taxonomy" id="2874970"/>
    <lineage>
        <taxon>Eukaryota</taxon>
        <taxon>Sar</taxon>
        <taxon>Stramenopiles</taxon>
        <taxon>Oomycota</taxon>
        <taxon>Peronosporomycetes</taxon>
        <taxon>Peronosporales</taxon>
        <taxon>Peronosporaceae</taxon>
        <taxon>Peronospora</taxon>
    </lineage>
</organism>
<dbReference type="AlphaFoldDB" id="A0AAV1TPU1"/>
<dbReference type="InterPro" id="IPR055060">
    <property type="entry name" value="ACOX_C_alpha1"/>
</dbReference>
<name>A0AAV1TPU1_9STRA</name>
<feature type="domain" description="Acyl-CoA oxidase C-alpha1" evidence="1">
    <location>
        <begin position="19"/>
        <end position="91"/>
    </location>
</feature>
<dbReference type="GO" id="GO:0033540">
    <property type="term" value="P:fatty acid beta-oxidation using acyl-CoA oxidase"/>
    <property type="evidence" value="ECO:0007669"/>
    <property type="project" value="TreeGrafter"/>
</dbReference>
<accession>A0AAV1TPU1</accession>
<dbReference type="GO" id="GO:0005504">
    <property type="term" value="F:fatty acid binding"/>
    <property type="evidence" value="ECO:0007669"/>
    <property type="project" value="TreeGrafter"/>
</dbReference>
<evidence type="ECO:0000313" key="2">
    <source>
        <dbReference type="EMBL" id="CAK7923190.1"/>
    </source>
</evidence>
<dbReference type="Pfam" id="PF22924">
    <property type="entry name" value="ACOX_C_alpha1"/>
    <property type="match status" value="1"/>
</dbReference>
<comment type="caution">
    <text evidence="2">The sequence shown here is derived from an EMBL/GenBank/DDBJ whole genome shotgun (WGS) entry which is preliminary data.</text>
</comment>
<dbReference type="GO" id="GO:0005777">
    <property type="term" value="C:peroxisome"/>
    <property type="evidence" value="ECO:0007669"/>
    <property type="project" value="InterPro"/>
</dbReference>